<dbReference type="InterPro" id="IPR032834">
    <property type="entry name" value="NatK-like_C"/>
</dbReference>
<protein>
    <submittedName>
        <fullName evidence="3">ATPase/histidine kinase/DNA gyrase B/HSP90 domain protein</fullName>
    </submittedName>
</protein>
<dbReference type="EMBL" id="AFUP01000001">
    <property type="protein sequence ID" value="EGV10634.1"/>
    <property type="molecule type" value="Genomic_DNA"/>
</dbReference>
<accession>F9P501</accession>
<dbReference type="GO" id="GO:0042802">
    <property type="term" value="F:identical protein binding"/>
    <property type="evidence" value="ECO:0007669"/>
    <property type="project" value="TreeGrafter"/>
</dbReference>
<dbReference type="PANTHER" id="PTHR40448">
    <property type="entry name" value="TWO-COMPONENT SENSOR HISTIDINE KINASE"/>
    <property type="match status" value="1"/>
</dbReference>
<keyword evidence="1" id="KW-0812">Transmembrane</keyword>
<dbReference type="InterPro" id="IPR036890">
    <property type="entry name" value="HATPase_C_sf"/>
</dbReference>
<proteinExistence type="predicted"/>
<organism evidence="3 4">
    <name type="scientific">Streptococcus constellatus subsp. pharyngis SK1060 = CCUG 46377</name>
    <dbReference type="NCBI Taxonomy" id="1035184"/>
    <lineage>
        <taxon>Bacteria</taxon>
        <taxon>Bacillati</taxon>
        <taxon>Bacillota</taxon>
        <taxon>Bacilli</taxon>
        <taxon>Lactobacillales</taxon>
        <taxon>Streptococcaceae</taxon>
        <taxon>Streptococcus</taxon>
        <taxon>Streptococcus anginosus group</taxon>
    </lineage>
</organism>
<name>F9P501_STRCV</name>
<keyword evidence="1" id="KW-0472">Membrane</keyword>
<dbReference type="Pfam" id="PF14501">
    <property type="entry name" value="HATPase_c_5"/>
    <property type="match status" value="1"/>
</dbReference>
<evidence type="ECO:0000259" key="2">
    <source>
        <dbReference type="Pfam" id="PF14501"/>
    </source>
</evidence>
<dbReference type="AlphaFoldDB" id="F9P501"/>
<feature type="domain" description="Sensor histidine kinase NatK-like C-terminal" evidence="2">
    <location>
        <begin position="210"/>
        <end position="308"/>
    </location>
</feature>
<dbReference type="Proteomes" id="UP000003287">
    <property type="component" value="Unassembled WGS sequence"/>
</dbReference>
<feature type="transmembrane region" description="Helical" evidence="1">
    <location>
        <begin position="65"/>
        <end position="83"/>
    </location>
</feature>
<dbReference type="PANTHER" id="PTHR40448:SF1">
    <property type="entry name" value="TWO-COMPONENT SENSOR HISTIDINE KINASE"/>
    <property type="match status" value="1"/>
</dbReference>
<evidence type="ECO:0000256" key="1">
    <source>
        <dbReference type="SAM" id="Phobius"/>
    </source>
</evidence>
<keyword evidence="3" id="KW-0418">Kinase</keyword>
<dbReference type="Gene3D" id="3.30.565.10">
    <property type="entry name" value="Histidine kinase-like ATPase, C-terminal domain"/>
    <property type="match status" value="1"/>
</dbReference>
<dbReference type="SUPFAM" id="SSF55874">
    <property type="entry name" value="ATPase domain of HSP90 chaperone/DNA topoisomerase II/histidine kinase"/>
    <property type="match status" value="1"/>
</dbReference>
<evidence type="ECO:0000313" key="4">
    <source>
        <dbReference type="Proteomes" id="UP000003287"/>
    </source>
</evidence>
<sequence length="312" mass="35878">MATLIVLLFLHLIQYNFKTLKSQKINHNDKKIIIFVNISMIVYHLIVQVLSYLENESNIQTLNFRESLVVLYLILFVSVANYLDRHLRERIQNDLMLQKDLQLKNMENYSHHIEELYTEVRSFRHDYANILTTLKLGIEQNDIGIVKNVYHSVLKDSNKRFRNPKYDIGRLVHIKNDALKSLLAAKFAQAQEHNVSVSLEVPEDICPQGMELIDFITIVSILCDNAIEATTPTMTIAYVLSENKQVFSIENAIKEEHIDMSYIFDAGVSSKGSGRGIGLSNVLAILDRYPNVSLTSASQNYRFQHVLEIHLN</sequence>
<keyword evidence="3" id="KW-0808">Transferase</keyword>
<dbReference type="eggNOG" id="COG3290">
    <property type="taxonomic scope" value="Bacteria"/>
</dbReference>
<gene>
    <name evidence="3" type="ORF">HMPREF1042_0550</name>
</gene>
<reference evidence="3 4" key="1">
    <citation type="submission" date="2011-06" db="EMBL/GenBank/DDBJ databases">
        <authorList>
            <person name="Harkins D.M."/>
            <person name="Madupu R."/>
            <person name="Durkin A.S."/>
            <person name="Torralba M."/>
            <person name="Methe B."/>
            <person name="Sutton G.G."/>
            <person name="Nelson K.E."/>
        </authorList>
    </citation>
    <scope>NUCLEOTIDE SEQUENCE [LARGE SCALE GENOMIC DNA]</scope>
    <source>
        <strain evidence="3 4">SK1060</strain>
    </source>
</reference>
<feature type="transmembrane region" description="Helical" evidence="1">
    <location>
        <begin position="32"/>
        <end position="53"/>
    </location>
</feature>
<keyword evidence="1" id="KW-1133">Transmembrane helix</keyword>
<evidence type="ECO:0000313" key="3">
    <source>
        <dbReference type="EMBL" id="EGV10634.1"/>
    </source>
</evidence>
<dbReference type="GO" id="GO:0016301">
    <property type="term" value="F:kinase activity"/>
    <property type="evidence" value="ECO:0007669"/>
    <property type="project" value="UniProtKB-KW"/>
</dbReference>